<evidence type="ECO:0000259" key="7">
    <source>
        <dbReference type="PROSITE" id="PS50157"/>
    </source>
</evidence>
<protein>
    <recommendedName>
        <fullName evidence="7">C2H2-type domain-containing protein</fullName>
    </recommendedName>
</protein>
<dbReference type="eggNOG" id="KOG1721">
    <property type="taxonomic scope" value="Eukaryota"/>
</dbReference>
<dbReference type="KEGG" id="cqu:CpipJ_CPIJ011638"/>
<dbReference type="OrthoDB" id="7765271at2759"/>
<keyword evidence="2" id="KW-0677">Repeat</keyword>
<evidence type="ECO:0000256" key="5">
    <source>
        <dbReference type="PROSITE-ProRule" id="PRU00042"/>
    </source>
</evidence>
<dbReference type="GO" id="GO:0005634">
    <property type="term" value="C:nucleus"/>
    <property type="evidence" value="ECO:0007669"/>
    <property type="project" value="TreeGrafter"/>
</dbReference>
<evidence type="ECO:0000313" key="10">
    <source>
        <dbReference type="Proteomes" id="UP000002320"/>
    </source>
</evidence>
<sequence>MGTPEDSSPLWGTGQFSYPDFSRPSAISAWPETSSPAPSFDPYGARDTVDYAELKPESFLHYHQQHQMSAPPVPHGGFLPSLIQHTPFLNGHNVLLPESSPYLSPMLAVQNQHMSPDGGYSSPGSAGSEYFGMPYHGLQQHQQAQTVPQEYVASMSPYGNMVPSVEADAASMEQSIKQEEQQETQPLYGQQLEYIVQSVDESKPIIHENIMICPPMDMQQINHQAEAEPIQFHVPTPVAHQPQATTTVDMSHDEIDRLIYRSRYGAPAENQPSVPAPSTHRIVARVDLDSPNSSEASEDLLTTTPNSDPTIALDPQNRRSARPSVIEHSNFECDQCGNFFARQCGLTQHKKWIHSPRMIPCEKCGKKFLTSEELAKHIVKHNQVDKPHKCPVCPKQFCHKNDLRRHMFRHSEKVPFTCGICHRGFIRADHLTAHEISHERRRKISSKAGGTKGEAGGKKQKKKQAVESESEPESVESGLFGDLESESSKLEQLESESEPESAKF</sequence>
<organism>
    <name type="scientific">Culex quinquefasciatus</name>
    <name type="common">Southern house mosquito</name>
    <name type="synonym">Culex pungens</name>
    <dbReference type="NCBI Taxonomy" id="7176"/>
    <lineage>
        <taxon>Eukaryota</taxon>
        <taxon>Metazoa</taxon>
        <taxon>Ecdysozoa</taxon>
        <taxon>Arthropoda</taxon>
        <taxon>Hexapoda</taxon>
        <taxon>Insecta</taxon>
        <taxon>Pterygota</taxon>
        <taxon>Neoptera</taxon>
        <taxon>Endopterygota</taxon>
        <taxon>Diptera</taxon>
        <taxon>Nematocera</taxon>
        <taxon>Culicoidea</taxon>
        <taxon>Culicidae</taxon>
        <taxon>Culicinae</taxon>
        <taxon>Culicini</taxon>
        <taxon>Culex</taxon>
        <taxon>Culex</taxon>
    </lineage>
</organism>
<feature type="domain" description="C2H2-type" evidence="7">
    <location>
        <begin position="331"/>
        <end position="359"/>
    </location>
</feature>
<reference evidence="9" key="2">
    <citation type="submission" date="2021-02" db="UniProtKB">
        <authorList>
            <consortium name="EnsemblMetazoa"/>
        </authorList>
    </citation>
    <scope>IDENTIFICATION</scope>
    <source>
        <strain evidence="9">JHB</strain>
    </source>
</reference>
<feature type="domain" description="C2H2-type" evidence="7">
    <location>
        <begin position="388"/>
        <end position="415"/>
    </location>
</feature>
<dbReference type="VEuPathDB" id="VectorBase:CQUJHB004750"/>
<feature type="region of interest" description="Disordered" evidence="6">
    <location>
        <begin position="435"/>
        <end position="504"/>
    </location>
</feature>
<dbReference type="PANTHER" id="PTHR24408">
    <property type="entry name" value="ZINC FINGER PROTEIN"/>
    <property type="match status" value="1"/>
</dbReference>
<dbReference type="Pfam" id="PF00096">
    <property type="entry name" value="zf-C2H2"/>
    <property type="match status" value="3"/>
</dbReference>
<proteinExistence type="predicted"/>
<keyword evidence="10" id="KW-1185">Reference proteome</keyword>
<evidence type="ECO:0000256" key="4">
    <source>
        <dbReference type="ARBA" id="ARBA00022833"/>
    </source>
</evidence>
<dbReference type="PROSITE" id="PS50157">
    <property type="entry name" value="ZINC_FINGER_C2H2_2"/>
    <property type="match status" value="4"/>
</dbReference>
<dbReference type="EnsemblMetazoa" id="CPIJ011638-RA">
    <property type="protein sequence ID" value="CPIJ011638-PA"/>
    <property type="gene ID" value="CPIJ011638"/>
</dbReference>
<feature type="compositionally biased region" description="Acidic residues" evidence="6">
    <location>
        <begin position="493"/>
        <end position="504"/>
    </location>
</feature>
<dbReference type="SUPFAM" id="SSF57667">
    <property type="entry name" value="beta-beta-alpha zinc fingers"/>
    <property type="match status" value="2"/>
</dbReference>
<dbReference type="VEuPathDB" id="VectorBase:CPIJ011638"/>
<keyword evidence="3 5" id="KW-0863">Zinc-finger</keyword>
<dbReference type="AlphaFoldDB" id="B0WWQ6"/>
<feature type="domain" description="C2H2-type" evidence="7">
    <location>
        <begin position="359"/>
        <end position="387"/>
    </location>
</feature>
<keyword evidence="4" id="KW-0862">Zinc</keyword>
<keyword evidence="1" id="KW-0479">Metal-binding</keyword>
<dbReference type="GO" id="GO:0008270">
    <property type="term" value="F:zinc ion binding"/>
    <property type="evidence" value="ECO:0007669"/>
    <property type="project" value="UniProtKB-KW"/>
</dbReference>
<dbReference type="Gene3D" id="3.30.160.60">
    <property type="entry name" value="Classic Zinc Finger"/>
    <property type="match status" value="3"/>
</dbReference>
<dbReference type="Proteomes" id="UP000002320">
    <property type="component" value="Unassembled WGS sequence"/>
</dbReference>
<dbReference type="InterPro" id="IPR036236">
    <property type="entry name" value="Znf_C2H2_sf"/>
</dbReference>
<gene>
    <name evidence="9" type="primary">6044298</name>
    <name evidence="8" type="ORF">CpipJ_CPIJ011638</name>
</gene>
<evidence type="ECO:0000313" key="9">
    <source>
        <dbReference type="EnsemblMetazoa" id="CPIJ011638-PA"/>
    </source>
</evidence>
<feature type="compositionally biased region" description="Polar residues" evidence="6">
    <location>
        <begin position="290"/>
        <end position="309"/>
    </location>
</feature>
<feature type="region of interest" description="Disordered" evidence="6">
    <location>
        <begin position="289"/>
        <end position="310"/>
    </location>
</feature>
<evidence type="ECO:0000256" key="6">
    <source>
        <dbReference type="SAM" id="MobiDB-lite"/>
    </source>
</evidence>
<evidence type="ECO:0000256" key="3">
    <source>
        <dbReference type="ARBA" id="ARBA00022771"/>
    </source>
</evidence>
<evidence type="ECO:0000313" key="8">
    <source>
        <dbReference type="EMBL" id="EDS36148.1"/>
    </source>
</evidence>
<evidence type="ECO:0000256" key="2">
    <source>
        <dbReference type="ARBA" id="ARBA00022737"/>
    </source>
</evidence>
<dbReference type="InParanoid" id="B0WWQ6"/>
<dbReference type="InterPro" id="IPR013087">
    <property type="entry name" value="Znf_C2H2_type"/>
</dbReference>
<dbReference type="EMBL" id="DS232151">
    <property type="protein sequence ID" value="EDS36148.1"/>
    <property type="molecule type" value="Genomic_DNA"/>
</dbReference>
<name>B0WWQ6_CULQU</name>
<dbReference type="PROSITE" id="PS00028">
    <property type="entry name" value="ZINC_FINGER_C2H2_1"/>
    <property type="match status" value="4"/>
</dbReference>
<evidence type="ECO:0000256" key="1">
    <source>
        <dbReference type="ARBA" id="ARBA00022723"/>
    </source>
</evidence>
<dbReference type="PANTHER" id="PTHR24408:SF58">
    <property type="entry name" value="TRANSCRIPTION FACTOR (TFIIIA), PUTATIVE (AFU_ORTHOLOGUE AFUA_1G05150)-RELATED"/>
    <property type="match status" value="1"/>
</dbReference>
<reference evidence="8" key="1">
    <citation type="submission" date="2007-03" db="EMBL/GenBank/DDBJ databases">
        <title>Annotation of Culex pipiens quinquefasciatus.</title>
        <authorList>
            <consortium name="The Broad Institute Genome Sequencing Platform"/>
            <person name="Atkinson P.W."/>
            <person name="Hemingway J."/>
            <person name="Christensen B.M."/>
            <person name="Higgs S."/>
            <person name="Kodira C."/>
            <person name="Hannick L."/>
            <person name="Megy K."/>
            <person name="O'Leary S."/>
            <person name="Pearson M."/>
            <person name="Haas B.J."/>
            <person name="Mauceli E."/>
            <person name="Wortman J.R."/>
            <person name="Lee N.H."/>
            <person name="Guigo R."/>
            <person name="Stanke M."/>
            <person name="Alvarado L."/>
            <person name="Amedeo P."/>
            <person name="Antoine C.H."/>
            <person name="Arensburger P."/>
            <person name="Bidwell S.L."/>
            <person name="Crawford M."/>
            <person name="Camaro F."/>
            <person name="Devon K."/>
            <person name="Engels R."/>
            <person name="Hammond M."/>
            <person name="Howarth C."/>
            <person name="Koehrsen M."/>
            <person name="Lawson D."/>
            <person name="Montgomery P."/>
            <person name="Nene V."/>
            <person name="Nusbaum C."/>
            <person name="Puiu D."/>
            <person name="Romero-Severson J."/>
            <person name="Severson D.W."/>
            <person name="Shumway M."/>
            <person name="Sisk P."/>
            <person name="Stolte C."/>
            <person name="Zeng Q."/>
            <person name="Eisenstadt E."/>
            <person name="Fraser-Liggett C."/>
            <person name="Strausberg R."/>
            <person name="Galagan J."/>
            <person name="Birren B."/>
            <person name="Collins F.H."/>
        </authorList>
    </citation>
    <scope>NUCLEOTIDE SEQUENCE [LARGE SCALE GENOMIC DNA]</scope>
    <source>
        <strain evidence="8">JHB</strain>
    </source>
</reference>
<dbReference type="HOGENOM" id="CLU_541064_0_0_1"/>
<dbReference type="OMA" id="KQFCHKN"/>
<feature type="domain" description="C2H2-type" evidence="7">
    <location>
        <begin position="416"/>
        <end position="443"/>
    </location>
</feature>
<dbReference type="GO" id="GO:0043565">
    <property type="term" value="F:sequence-specific DNA binding"/>
    <property type="evidence" value="ECO:0007669"/>
    <property type="project" value="TreeGrafter"/>
</dbReference>
<dbReference type="SMART" id="SM00355">
    <property type="entry name" value="ZnF_C2H2"/>
    <property type="match status" value="4"/>
</dbReference>
<dbReference type="GO" id="GO:0000981">
    <property type="term" value="F:DNA-binding transcription factor activity, RNA polymerase II-specific"/>
    <property type="evidence" value="ECO:0007669"/>
    <property type="project" value="TreeGrafter"/>
</dbReference>
<accession>B0WWQ6</accession>
<dbReference type="STRING" id="7176.B0WWQ6"/>